<keyword evidence="1" id="KW-1133">Transmembrane helix</keyword>
<keyword evidence="1" id="KW-0812">Transmembrane</keyword>
<accession>A0A0H5SG11</accession>
<evidence type="ECO:0000313" key="3">
    <source>
        <dbReference type="Proteomes" id="UP000236497"/>
    </source>
</evidence>
<dbReference type="RefSeq" id="WP_103201890.1">
    <property type="nucleotide sequence ID" value="NZ_CVTD020000008.1"/>
</dbReference>
<gene>
    <name evidence="2" type="ORF">HHT355_0526</name>
</gene>
<dbReference type="Proteomes" id="UP000236497">
    <property type="component" value="Unassembled WGS sequence"/>
</dbReference>
<organism evidence="2 3">
    <name type="scientific">Herbinix hemicellulosilytica</name>
    <dbReference type="NCBI Taxonomy" id="1564487"/>
    <lineage>
        <taxon>Bacteria</taxon>
        <taxon>Bacillati</taxon>
        <taxon>Bacillota</taxon>
        <taxon>Clostridia</taxon>
        <taxon>Lachnospirales</taxon>
        <taxon>Lachnospiraceae</taxon>
        <taxon>Herbinix</taxon>
    </lineage>
</organism>
<keyword evidence="3" id="KW-1185">Reference proteome</keyword>
<proteinExistence type="predicted"/>
<feature type="transmembrane region" description="Helical" evidence="1">
    <location>
        <begin position="26"/>
        <end position="51"/>
    </location>
</feature>
<evidence type="ECO:0000313" key="2">
    <source>
        <dbReference type="EMBL" id="CRZ33731.1"/>
    </source>
</evidence>
<evidence type="ECO:0000256" key="1">
    <source>
        <dbReference type="SAM" id="Phobius"/>
    </source>
</evidence>
<dbReference type="EMBL" id="CVTD020000008">
    <property type="protein sequence ID" value="CRZ33731.1"/>
    <property type="molecule type" value="Genomic_DNA"/>
</dbReference>
<dbReference type="AlphaFoldDB" id="A0A0H5SG11"/>
<dbReference type="OrthoDB" id="2081843at2"/>
<protein>
    <submittedName>
        <fullName evidence="2">Putative membrane protein</fullName>
    </submittedName>
</protein>
<sequence>MVIIKDNQISEYQRRMDIMKTKNSDIAVKIFLVVVGVILTGLIIAWSTGVFKDKKNDLSRSTEKINNAIGSLAEFDLLVYEGESIRGDTIIDLINEVYEKDLGISITVKTNKNSQKGKTYSGEKYKEPASKNDEDYINPNGIFKGEVIKDENGMVIEIVFDQKYRYK</sequence>
<reference evidence="2 3" key="1">
    <citation type="submission" date="2015-06" db="EMBL/GenBank/DDBJ databases">
        <authorList>
            <person name="Wibberg Daniel"/>
        </authorList>
    </citation>
    <scope>NUCLEOTIDE SEQUENCE [LARGE SCALE GENOMIC DNA]</scope>
    <source>
        <strain evidence="2 3">T3/55T</strain>
    </source>
</reference>
<name>A0A0H5SG11_HERHM</name>
<keyword evidence="1" id="KW-0472">Membrane</keyword>